<proteinExistence type="predicted"/>
<evidence type="ECO:0000256" key="1">
    <source>
        <dbReference type="SAM" id="Phobius"/>
    </source>
</evidence>
<dbReference type="PANTHER" id="PTHR42773:SF1">
    <property type="entry name" value="METALLO-BETA-LACTAMASE FAMILY PROTEIN"/>
    <property type="match status" value="1"/>
</dbReference>
<dbReference type="AlphaFoldDB" id="A0A7S1GTA0"/>
<feature type="domain" description="Metallo-beta-lactamase" evidence="2">
    <location>
        <begin position="189"/>
        <end position="354"/>
    </location>
</feature>
<dbReference type="SUPFAM" id="SSF54862">
    <property type="entry name" value="4Fe-4S ferredoxins"/>
    <property type="match status" value="1"/>
</dbReference>
<name>A0A7S1GTA0_HEMAN</name>
<organism evidence="3">
    <name type="scientific">Hemiselmis andersenii</name>
    <name type="common">Cryptophyte alga</name>
    <dbReference type="NCBI Taxonomy" id="464988"/>
    <lineage>
        <taxon>Eukaryota</taxon>
        <taxon>Cryptophyceae</taxon>
        <taxon>Cryptomonadales</taxon>
        <taxon>Hemiselmidaceae</taxon>
        <taxon>Hemiselmis</taxon>
    </lineage>
</organism>
<evidence type="ECO:0000313" key="3">
    <source>
        <dbReference type="EMBL" id="CAD8949029.1"/>
    </source>
</evidence>
<protein>
    <recommendedName>
        <fullName evidence="2">Metallo-beta-lactamase domain-containing protein</fullName>
    </recommendedName>
</protein>
<feature type="transmembrane region" description="Helical" evidence="1">
    <location>
        <begin position="12"/>
        <end position="37"/>
    </location>
</feature>
<dbReference type="CDD" id="cd07727">
    <property type="entry name" value="YmaE-like_MBL-fold"/>
    <property type="match status" value="1"/>
</dbReference>
<sequence>VKLEEKERIQLLMSASLAIFLVLAQFCTTSAFAPILLSHPEAAARARHCAFWSGGWGANTAEALMRRRGARDERSRLLLMQAPGVAKLRRAENAPGNVFVDESCIDCGTCRWMSPCFTRSNDKSAVTVQPQSEEERLGALQAMVACPTGSIRTESPDPLSKQATLSFPLPVPGLSNVYHLGYHSPKSYGAAAYLLVREGGNVLVDSPRFNEALAKGIIALGGAKYMYMTHIDDVADHVRWSERLGCTRVMHASEAPRAGLSPGEGSVVLEGVGPWELDSGLRVIFQPGHTRGHTVLLDKEEGVLFTGDHLQKSSRLGFLAAFRRYCWHSWDDQIQSMEGLWKESGGFRAVLPGHGQRLLCTSEQEMEGHLKRCIEWMKEVA</sequence>
<dbReference type="SUPFAM" id="SSF56281">
    <property type="entry name" value="Metallo-hydrolase/oxidoreductase"/>
    <property type="match status" value="1"/>
</dbReference>
<dbReference type="Pfam" id="PF13370">
    <property type="entry name" value="Fer4_13"/>
    <property type="match status" value="1"/>
</dbReference>
<dbReference type="Gene3D" id="3.60.15.10">
    <property type="entry name" value="Ribonuclease Z/Hydroxyacylglutathione hydrolase-like"/>
    <property type="match status" value="1"/>
</dbReference>
<dbReference type="SMART" id="SM00849">
    <property type="entry name" value="Lactamase_B"/>
    <property type="match status" value="1"/>
</dbReference>
<dbReference type="PANTHER" id="PTHR42773">
    <property type="entry name" value="METALLO-BETA-LACTAMASE-RELATED"/>
    <property type="match status" value="1"/>
</dbReference>
<dbReference type="EMBL" id="HBFX01005817">
    <property type="protein sequence ID" value="CAD8949029.1"/>
    <property type="molecule type" value="Transcribed_RNA"/>
</dbReference>
<evidence type="ECO:0000259" key="2">
    <source>
        <dbReference type="SMART" id="SM00849"/>
    </source>
</evidence>
<dbReference type="Gene3D" id="3.30.70.20">
    <property type="match status" value="1"/>
</dbReference>
<gene>
    <name evidence="3" type="ORF">HAND00432_LOCUS3547</name>
</gene>
<reference evidence="3" key="1">
    <citation type="submission" date="2021-01" db="EMBL/GenBank/DDBJ databases">
        <authorList>
            <person name="Corre E."/>
            <person name="Pelletier E."/>
            <person name="Niang G."/>
            <person name="Scheremetjew M."/>
            <person name="Finn R."/>
            <person name="Kale V."/>
            <person name="Holt S."/>
            <person name="Cochrane G."/>
            <person name="Meng A."/>
            <person name="Brown T."/>
            <person name="Cohen L."/>
        </authorList>
    </citation>
    <scope>NUCLEOTIDE SEQUENCE</scope>
    <source>
        <strain evidence="3">CCMP644</strain>
    </source>
</reference>
<keyword evidence="1" id="KW-1133">Transmembrane helix</keyword>
<dbReference type="InterPro" id="IPR036866">
    <property type="entry name" value="RibonucZ/Hydroxyglut_hydro"/>
</dbReference>
<feature type="non-terminal residue" evidence="3">
    <location>
        <position position="1"/>
    </location>
</feature>
<keyword evidence="1" id="KW-0812">Transmembrane</keyword>
<accession>A0A7S1GTA0</accession>
<keyword evidence="1" id="KW-0472">Membrane</keyword>
<dbReference type="InterPro" id="IPR001279">
    <property type="entry name" value="Metallo-B-lactamas"/>
</dbReference>